<organism evidence="3 4">
    <name type="scientific">Colletotrichum scovillei</name>
    <dbReference type="NCBI Taxonomy" id="1209932"/>
    <lineage>
        <taxon>Eukaryota</taxon>
        <taxon>Fungi</taxon>
        <taxon>Dikarya</taxon>
        <taxon>Ascomycota</taxon>
        <taxon>Pezizomycotina</taxon>
        <taxon>Sordariomycetes</taxon>
        <taxon>Hypocreomycetidae</taxon>
        <taxon>Glomerellales</taxon>
        <taxon>Glomerellaceae</taxon>
        <taxon>Colletotrichum</taxon>
        <taxon>Colletotrichum acutatum species complex</taxon>
    </lineage>
</organism>
<dbReference type="Proteomes" id="UP000699042">
    <property type="component" value="Unassembled WGS sequence"/>
</dbReference>
<feature type="compositionally biased region" description="Low complexity" evidence="1">
    <location>
        <begin position="80"/>
        <end position="96"/>
    </location>
</feature>
<accession>A0A9P7UFP5</accession>
<feature type="region of interest" description="Disordered" evidence="1">
    <location>
        <begin position="38"/>
        <end position="118"/>
    </location>
</feature>
<dbReference type="EMBL" id="JAESDN010000002">
    <property type="protein sequence ID" value="KAG7054789.1"/>
    <property type="molecule type" value="Genomic_DNA"/>
</dbReference>
<evidence type="ECO:0000259" key="2">
    <source>
        <dbReference type="Pfam" id="PF24852"/>
    </source>
</evidence>
<feature type="domain" description="DUF7726" evidence="2">
    <location>
        <begin position="126"/>
        <end position="208"/>
    </location>
</feature>
<comment type="caution">
    <text evidence="3">The sequence shown here is derived from an EMBL/GenBank/DDBJ whole genome shotgun (WGS) entry which is preliminary data.</text>
</comment>
<evidence type="ECO:0000256" key="1">
    <source>
        <dbReference type="SAM" id="MobiDB-lite"/>
    </source>
</evidence>
<dbReference type="PANTHER" id="PTHR42339">
    <property type="entry name" value="HISTONE H1"/>
    <property type="match status" value="1"/>
</dbReference>
<name>A0A9P7UFP5_9PEZI</name>
<gene>
    <name evidence="3" type="ORF">JMJ77_007263</name>
</gene>
<dbReference type="AlphaFoldDB" id="A0A9P7UFP5"/>
<dbReference type="InterPro" id="IPR056143">
    <property type="entry name" value="DUF7726"/>
</dbReference>
<evidence type="ECO:0000313" key="3">
    <source>
        <dbReference type="EMBL" id="KAG7054789.1"/>
    </source>
</evidence>
<evidence type="ECO:0000313" key="4">
    <source>
        <dbReference type="Proteomes" id="UP000699042"/>
    </source>
</evidence>
<dbReference type="PANTHER" id="PTHR42339:SF1">
    <property type="entry name" value="HISTONE H1"/>
    <property type="match status" value="1"/>
</dbReference>
<protein>
    <submittedName>
        <fullName evidence="3">Calcineurin is a calcium-dependent</fullName>
    </submittedName>
</protein>
<proteinExistence type="predicted"/>
<reference evidence="3" key="1">
    <citation type="submission" date="2021-05" db="EMBL/GenBank/DDBJ databases">
        <title>Comparative genomics of three Colletotrichum scovillei strains and genetic complementation revealed genes involved fungal growth and virulence on chili pepper.</title>
        <authorList>
            <person name="Hsieh D.-K."/>
            <person name="Chuang S.-C."/>
            <person name="Chen C.-Y."/>
            <person name="Chao Y.-T."/>
            <person name="Lu M.-Y.J."/>
            <person name="Lee M.-H."/>
            <person name="Shih M.-C."/>
        </authorList>
    </citation>
    <scope>NUCLEOTIDE SEQUENCE</scope>
    <source>
        <strain evidence="3">Coll-153</strain>
    </source>
</reference>
<keyword evidence="4" id="KW-1185">Reference proteome</keyword>
<sequence>MDPWISQTSSHSETSSVHFTGAVSVSVFRNILENAPKKATAAAPTPLGEADANRVVGQNTAAKPAEKLAPKSRKRKSDAAADGDGDTAAAAPAPRKQATKKAADKKDPLPDLSEIQLPGDGEMKVPVFDTCDIVRTKIRAILQKEGVTKAAFLRAIVKAAYPAGSDHKIAPNLLTNFMNKKGPASGNTSSVFYAAYVFFEKLRVRDGKPKTKKREEMENEWPNGMDTDQQLDGWVTCLAGERPHIDKYGKTRFH</sequence>
<dbReference type="Pfam" id="PF24852">
    <property type="entry name" value="DUF7726"/>
    <property type="match status" value="1"/>
</dbReference>